<proteinExistence type="predicted"/>
<dbReference type="AlphaFoldDB" id="A0A117NIP3"/>
<geneLocation type="mitochondrion" evidence="2"/>
<reference evidence="2" key="1">
    <citation type="journal article" date="2015" name="Genome Biol. Evol.">
        <title>Organellar Genomes of White Spruce (Picea glauca): Assembly and Annotation.</title>
        <authorList>
            <person name="Jackman S.D."/>
            <person name="Warren R.L."/>
            <person name="Gibb E.A."/>
            <person name="Vandervalk B.P."/>
            <person name="Mohamadi H."/>
            <person name="Chu J."/>
            <person name="Raymond A."/>
            <person name="Pleasance S."/>
            <person name="Coope R."/>
            <person name="Wildung M.R."/>
            <person name="Ritland C.E."/>
            <person name="Bousquet J."/>
            <person name="Jones S.J."/>
            <person name="Bohlmann J."/>
            <person name="Birol I."/>
        </authorList>
    </citation>
    <scope>NUCLEOTIDE SEQUENCE [LARGE SCALE GENOMIC DNA]</scope>
    <source>
        <tissue evidence="2">Flushing bud</tissue>
    </source>
</reference>
<feature type="region of interest" description="Disordered" evidence="1">
    <location>
        <begin position="1"/>
        <end position="25"/>
    </location>
</feature>
<accession>A0A117NIP3</accession>
<protein>
    <submittedName>
        <fullName evidence="2">Uncharacterized protein</fullName>
    </submittedName>
</protein>
<evidence type="ECO:0000313" key="2">
    <source>
        <dbReference type="EMBL" id="KUM50195.1"/>
    </source>
</evidence>
<gene>
    <name evidence="2" type="ORF">ABT39_MTgene38</name>
</gene>
<dbReference type="EMBL" id="LKAM01000001">
    <property type="protein sequence ID" value="KUM50195.1"/>
    <property type="molecule type" value="Genomic_DNA"/>
</dbReference>
<evidence type="ECO:0000256" key="1">
    <source>
        <dbReference type="SAM" id="MobiDB-lite"/>
    </source>
</evidence>
<comment type="caution">
    <text evidence="2">The sequence shown here is derived from an EMBL/GenBank/DDBJ whole genome shotgun (WGS) entry which is preliminary data.</text>
</comment>
<keyword evidence="2" id="KW-0496">Mitochondrion</keyword>
<name>A0A117NIP3_PICGL</name>
<sequence>MLDIKCNSRTGGDADSASRYVPGSDAADQTFTARSCLASLLSPRMRCEQSKQ</sequence>
<organism evidence="2">
    <name type="scientific">Picea glauca</name>
    <name type="common">White spruce</name>
    <name type="synonym">Pinus glauca</name>
    <dbReference type="NCBI Taxonomy" id="3330"/>
    <lineage>
        <taxon>Eukaryota</taxon>
        <taxon>Viridiplantae</taxon>
        <taxon>Streptophyta</taxon>
        <taxon>Embryophyta</taxon>
        <taxon>Tracheophyta</taxon>
        <taxon>Spermatophyta</taxon>
        <taxon>Pinopsida</taxon>
        <taxon>Pinidae</taxon>
        <taxon>Conifers I</taxon>
        <taxon>Pinales</taxon>
        <taxon>Pinaceae</taxon>
        <taxon>Picea</taxon>
    </lineage>
</organism>